<dbReference type="Gene3D" id="3.40.50.300">
    <property type="entry name" value="P-loop containing nucleotide triphosphate hydrolases"/>
    <property type="match status" value="1"/>
</dbReference>
<geneLocation type="plasmid" evidence="5">
    <name>unnamed1</name>
</geneLocation>
<dbReference type="RefSeq" id="WP_214362967.1">
    <property type="nucleotide sequence ID" value="NZ_JAEKFT010000023.1"/>
</dbReference>
<keyword evidence="2" id="KW-0067">ATP-binding</keyword>
<dbReference type="Pfam" id="PF18790">
    <property type="entry name" value="KfrB"/>
    <property type="match status" value="1"/>
</dbReference>
<evidence type="ECO:0000313" key="6">
    <source>
        <dbReference type="Proteomes" id="UP000694660"/>
    </source>
</evidence>
<dbReference type="InterPro" id="IPR027417">
    <property type="entry name" value="P-loop_NTPase"/>
</dbReference>
<feature type="domain" description="Zeta toxin" evidence="3">
    <location>
        <begin position="55"/>
        <end position="129"/>
    </location>
</feature>
<dbReference type="GO" id="GO:0005524">
    <property type="term" value="F:ATP binding"/>
    <property type="evidence" value="ECO:0007669"/>
    <property type="project" value="UniProtKB-KW"/>
</dbReference>
<evidence type="ECO:0000259" key="4">
    <source>
        <dbReference type="Pfam" id="PF18790"/>
    </source>
</evidence>
<dbReference type="InterPro" id="IPR010488">
    <property type="entry name" value="Zeta_toxin_domain"/>
</dbReference>
<dbReference type="AlphaFoldDB" id="A0A944H935"/>
<gene>
    <name evidence="5" type="ORF">I8J34_17560</name>
</gene>
<evidence type="ECO:0000313" key="5">
    <source>
        <dbReference type="EMBL" id="MBT0962993.1"/>
    </source>
</evidence>
<comment type="caution">
    <text evidence="5">The sequence shown here is derived from an EMBL/GenBank/DDBJ whole genome shotgun (WGS) entry which is preliminary data.</text>
</comment>
<organism evidence="5 6">
    <name type="scientific">Denitromonas iodatirespirans</name>
    <dbReference type="NCBI Taxonomy" id="2795389"/>
    <lineage>
        <taxon>Bacteria</taxon>
        <taxon>Pseudomonadati</taxon>
        <taxon>Pseudomonadota</taxon>
        <taxon>Betaproteobacteria</taxon>
        <taxon>Rhodocyclales</taxon>
        <taxon>Zoogloeaceae</taxon>
        <taxon>Denitromonas</taxon>
    </lineage>
</organism>
<evidence type="ECO:0000256" key="2">
    <source>
        <dbReference type="ARBA" id="ARBA00022840"/>
    </source>
</evidence>
<dbReference type="InterPro" id="IPR040782">
    <property type="entry name" value="KfrB"/>
</dbReference>
<dbReference type="PANTHER" id="PTHR39206:SF1">
    <property type="entry name" value="SLL8004 PROTEIN"/>
    <property type="match status" value="1"/>
</dbReference>
<evidence type="ECO:0000256" key="1">
    <source>
        <dbReference type="ARBA" id="ARBA00022741"/>
    </source>
</evidence>
<dbReference type="EMBL" id="JAEKFT010000023">
    <property type="protein sequence ID" value="MBT0962993.1"/>
    <property type="molecule type" value="Genomic_DNA"/>
</dbReference>
<reference evidence="6" key="1">
    <citation type="journal article" date="2022" name="ISME J.">
        <title>Genetic and phylogenetic analysis of dissimilatory iodate-reducing bacteria identifies potential niches across the world's oceans.</title>
        <authorList>
            <person name="Reyes-Umana V."/>
            <person name="Henning Z."/>
            <person name="Lee K."/>
            <person name="Barnum T.P."/>
            <person name="Coates J.D."/>
        </authorList>
    </citation>
    <scope>NUCLEOTIDE SEQUENCE [LARGE SCALE GENOMIC DNA]</scope>
    <source>
        <strain evidence="6">IR12</strain>
    </source>
</reference>
<dbReference type="PANTHER" id="PTHR39206">
    <property type="entry name" value="SLL8004 PROTEIN"/>
    <property type="match status" value="1"/>
</dbReference>
<dbReference type="Pfam" id="PF06414">
    <property type="entry name" value="Zeta_toxin"/>
    <property type="match status" value="1"/>
</dbReference>
<evidence type="ECO:0000259" key="3">
    <source>
        <dbReference type="Pfam" id="PF06414"/>
    </source>
</evidence>
<dbReference type="Proteomes" id="UP000694660">
    <property type="component" value="Unassembled WGS sequence"/>
</dbReference>
<keyword evidence="6" id="KW-1185">Reference proteome</keyword>
<keyword evidence="5" id="KW-0614">Plasmid</keyword>
<dbReference type="SUPFAM" id="SSF52540">
    <property type="entry name" value="P-loop containing nucleoside triphosphate hydrolases"/>
    <property type="match status" value="1"/>
</dbReference>
<name>A0A944H935_DENI1</name>
<accession>A0A944H935</accession>
<keyword evidence="1" id="KW-0547">Nucleotide-binding</keyword>
<dbReference type="GO" id="GO:0016301">
    <property type="term" value="F:kinase activity"/>
    <property type="evidence" value="ECO:0007669"/>
    <property type="project" value="InterPro"/>
</dbReference>
<proteinExistence type="predicted"/>
<protein>
    <submittedName>
        <fullName evidence="5">Zeta toxin family protein</fullName>
    </submittedName>
</protein>
<sequence length="283" mass="30545">MVAGPNGSGKSTLIAALRASPDIDLPKLYINADDILRDEGLSDPGQAQQQAQFRRAKALQGREDLMYETVMSHPSKIAELQLAKQAGYRIIVHLVATNDPDINVERVGARVHAGGHDVPEDRIRARYERTLALAPAALGYASQALIFDNTARGATAKGLQLQAQLDDGSIALTVPTAAEWVRTIVGQVQERATELDRFARVQRLNTGIADLNGSTRGQIIAIGKHYALQYDEATGSGVLHDKSILGNAAFSNLQTSQHYSITYAQGVATPERLPGREPPAHTR</sequence>
<feature type="domain" description="KfrB" evidence="4">
    <location>
        <begin position="215"/>
        <end position="270"/>
    </location>
</feature>